<dbReference type="InterPro" id="IPR023408">
    <property type="entry name" value="MscS_beta-dom_sf"/>
</dbReference>
<dbReference type="SUPFAM" id="SSF82689">
    <property type="entry name" value="Mechanosensitive channel protein MscS (YggB), C-terminal domain"/>
    <property type="match status" value="1"/>
</dbReference>
<keyword evidence="4 7" id="KW-0812">Transmembrane</keyword>
<dbReference type="InterPro" id="IPR010920">
    <property type="entry name" value="LSM_dom_sf"/>
</dbReference>
<proteinExistence type="inferred from homology"/>
<dbReference type="InterPro" id="IPR006685">
    <property type="entry name" value="MscS_channel_2nd"/>
</dbReference>
<dbReference type="InterPro" id="IPR049278">
    <property type="entry name" value="MS_channel_C"/>
</dbReference>
<keyword evidence="5 7" id="KW-1133">Transmembrane helix</keyword>
<evidence type="ECO:0000256" key="2">
    <source>
        <dbReference type="ARBA" id="ARBA00008017"/>
    </source>
</evidence>
<name>A0A8H9FXK1_9SPHI</name>
<dbReference type="SUPFAM" id="SSF50182">
    <property type="entry name" value="Sm-like ribonucleoproteins"/>
    <property type="match status" value="1"/>
</dbReference>
<dbReference type="Gene3D" id="1.10.287.1260">
    <property type="match status" value="1"/>
</dbReference>
<dbReference type="Pfam" id="PF05552">
    <property type="entry name" value="MS_channel_1st_1"/>
    <property type="match status" value="1"/>
</dbReference>
<dbReference type="PANTHER" id="PTHR30221">
    <property type="entry name" value="SMALL-CONDUCTANCE MECHANOSENSITIVE CHANNEL"/>
    <property type="match status" value="1"/>
</dbReference>
<dbReference type="InterPro" id="IPR011066">
    <property type="entry name" value="MscS_channel_C_sf"/>
</dbReference>
<sequence>MKLLQISTDLTGANNLLDQGGVWMMKIKDMALSYAPKILGALLVYLIGQWIIGRIGALFRKVLAGKNFDPSLQNFLVSIVKVTLTILMFLAIIGMLGVNITSFAALLAGAGLAIGAALNGSLGNLAGGVMLMIFKPFRIGDIIEAQQSMGLVTEIGIFNTTLLSPENKTIILPNGALSTGVIVNFNTHGNLRVDMKLAVGLDQNIDFAREVAIGAMKQHPKVLETPQPEVSVMEVADGMTTLAIRPYTTQENYWTVYFEVQELVKKAFDSNGIKAPIPHRVIINKSNN</sequence>
<dbReference type="InterPro" id="IPR008910">
    <property type="entry name" value="MSC_TM_helix"/>
</dbReference>
<keyword evidence="11" id="KW-1185">Reference proteome</keyword>
<protein>
    <submittedName>
        <fullName evidence="10">Mechanosensitive ion channel protein</fullName>
    </submittedName>
</protein>
<dbReference type="InterPro" id="IPR011014">
    <property type="entry name" value="MscS_channel_TM-2"/>
</dbReference>
<feature type="transmembrane region" description="Helical" evidence="7">
    <location>
        <begin position="34"/>
        <end position="53"/>
    </location>
</feature>
<evidence type="ECO:0000256" key="3">
    <source>
        <dbReference type="ARBA" id="ARBA00022475"/>
    </source>
</evidence>
<comment type="similarity">
    <text evidence="2">Belongs to the MscS (TC 1.A.23) family.</text>
</comment>
<evidence type="ECO:0000313" key="11">
    <source>
        <dbReference type="Proteomes" id="UP000614460"/>
    </source>
</evidence>
<dbReference type="Pfam" id="PF00924">
    <property type="entry name" value="MS_channel_2nd"/>
    <property type="match status" value="1"/>
</dbReference>
<dbReference type="InterPro" id="IPR045275">
    <property type="entry name" value="MscS_archaea/bacteria_type"/>
</dbReference>
<feature type="transmembrane region" description="Helical" evidence="7">
    <location>
        <begin position="103"/>
        <end position="134"/>
    </location>
</feature>
<dbReference type="Gene3D" id="3.30.70.100">
    <property type="match status" value="1"/>
</dbReference>
<dbReference type="AlphaFoldDB" id="A0A8H9FXK1"/>
<dbReference type="RefSeq" id="WP_094280523.1">
    <property type="nucleotide sequence ID" value="NZ_BMKM01000002.1"/>
</dbReference>
<feature type="transmembrane region" description="Helical" evidence="7">
    <location>
        <begin position="74"/>
        <end position="97"/>
    </location>
</feature>
<evidence type="ECO:0000259" key="9">
    <source>
        <dbReference type="Pfam" id="PF21082"/>
    </source>
</evidence>
<dbReference type="PANTHER" id="PTHR30221:SF1">
    <property type="entry name" value="SMALL-CONDUCTANCE MECHANOSENSITIVE CHANNEL"/>
    <property type="match status" value="1"/>
</dbReference>
<dbReference type="SUPFAM" id="SSF82861">
    <property type="entry name" value="Mechanosensitive channel protein MscS (YggB), transmembrane region"/>
    <property type="match status" value="1"/>
</dbReference>
<evidence type="ECO:0000256" key="6">
    <source>
        <dbReference type="ARBA" id="ARBA00023136"/>
    </source>
</evidence>
<comment type="caution">
    <text evidence="10">The sequence shown here is derived from an EMBL/GenBank/DDBJ whole genome shotgun (WGS) entry which is preliminary data.</text>
</comment>
<dbReference type="GO" id="GO:0008381">
    <property type="term" value="F:mechanosensitive monoatomic ion channel activity"/>
    <property type="evidence" value="ECO:0007669"/>
    <property type="project" value="InterPro"/>
</dbReference>
<keyword evidence="3" id="KW-1003">Cell membrane</keyword>
<evidence type="ECO:0000256" key="5">
    <source>
        <dbReference type="ARBA" id="ARBA00022989"/>
    </source>
</evidence>
<comment type="subcellular location">
    <subcellularLocation>
        <location evidence="1">Cell membrane</location>
        <topology evidence="1">Multi-pass membrane protein</topology>
    </subcellularLocation>
</comment>
<dbReference type="EMBL" id="BMKM01000002">
    <property type="protein sequence ID" value="GGE15669.1"/>
    <property type="molecule type" value="Genomic_DNA"/>
</dbReference>
<dbReference type="GO" id="GO:0005886">
    <property type="term" value="C:plasma membrane"/>
    <property type="evidence" value="ECO:0007669"/>
    <property type="project" value="UniProtKB-SubCell"/>
</dbReference>
<dbReference type="Proteomes" id="UP000614460">
    <property type="component" value="Unassembled WGS sequence"/>
</dbReference>
<evidence type="ECO:0000256" key="7">
    <source>
        <dbReference type="SAM" id="Phobius"/>
    </source>
</evidence>
<evidence type="ECO:0000256" key="1">
    <source>
        <dbReference type="ARBA" id="ARBA00004651"/>
    </source>
</evidence>
<evidence type="ECO:0000256" key="4">
    <source>
        <dbReference type="ARBA" id="ARBA00022692"/>
    </source>
</evidence>
<evidence type="ECO:0000313" key="10">
    <source>
        <dbReference type="EMBL" id="GGE15669.1"/>
    </source>
</evidence>
<dbReference type="Gene3D" id="2.30.30.60">
    <property type="match status" value="1"/>
</dbReference>
<evidence type="ECO:0000259" key="8">
    <source>
        <dbReference type="Pfam" id="PF00924"/>
    </source>
</evidence>
<gene>
    <name evidence="10" type="ORF">GCM10011516_11790</name>
</gene>
<organism evidence="10 11">
    <name type="scientific">Sphingobacterium cellulitidis</name>
    <dbReference type="NCBI Taxonomy" id="1768011"/>
    <lineage>
        <taxon>Bacteria</taxon>
        <taxon>Pseudomonadati</taxon>
        <taxon>Bacteroidota</taxon>
        <taxon>Sphingobacteriia</taxon>
        <taxon>Sphingobacteriales</taxon>
        <taxon>Sphingobacteriaceae</taxon>
        <taxon>Sphingobacterium</taxon>
    </lineage>
</organism>
<accession>A0A8H9FXK1</accession>
<feature type="domain" description="Mechanosensitive ion channel MscS" evidence="8">
    <location>
        <begin position="121"/>
        <end position="186"/>
    </location>
</feature>
<feature type="domain" description="Mechanosensitive ion channel MscS C-terminal" evidence="9">
    <location>
        <begin position="201"/>
        <end position="274"/>
    </location>
</feature>
<dbReference type="Pfam" id="PF21082">
    <property type="entry name" value="MS_channel_3rd"/>
    <property type="match status" value="1"/>
</dbReference>
<reference evidence="10" key="2">
    <citation type="submission" date="2020-09" db="EMBL/GenBank/DDBJ databases">
        <authorList>
            <person name="Sun Q."/>
            <person name="Zhou Y."/>
        </authorList>
    </citation>
    <scope>NUCLEOTIDE SEQUENCE</scope>
    <source>
        <strain evidence="10">CGMCC 1.15966</strain>
    </source>
</reference>
<keyword evidence="6 7" id="KW-0472">Membrane</keyword>
<reference evidence="10" key="1">
    <citation type="journal article" date="2014" name="Int. J. Syst. Evol. Microbiol.">
        <title>Complete genome sequence of Corynebacterium casei LMG S-19264T (=DSM 44701T), isolated from a smear-ripened cheese.</title>
        <authorList>
            <consortium name="US DOE Joint Genome Institute (JGI-PGF)"/>
            <person name="Walter F."/>
            <person name="Albersmeier A."/>
            <person name="Kalinowski J."/>
            <person name="Ruckert C."/>
        </authorList>
    </citation>
    <scope>NUCLEOTIDE SEQUENCE</scope>
    <source>
        <strain evidence="10">CGMCC 1.15966</strain>
    </source>
</reference>